<dbReference type="RefSeq" id="WP_338237402.1">
    <property type="nucleotide sequence ID" value="NZ_BQKE01000001.1"/>
</dbReference>
<dbReference type="Proteomes" id="UP001310022">
    <property type="component" value="Unassembled WGS sequence"/>
</dbReference>
<dbReference type="AlphaFoldDB" id="A0AAN4W143"/>
<dbReference type="EMBL" id="BQKE01000001">
    <property type="protein sequence ID" value="GJM61985.1"/>
    <property type="molecule type" value="Genomic_DNA"/>
</dbReference>
<evidence type="ECO:0000313" key="1">
    <source>
        <dbReference type="EMBL" id="GJM61985.1"/>
    </source>
</evidence>
<comment type="caution">
    <text evidence="1">The sequence shown here is derived from an EMBL/GenBank/DDBJ whole genome shotgun (WGS) entry which is preliminary data.</text>
</comment>
<protein>
    <recommendedName>
        <fullName evidence="3">SH3 domain-containing protein</fullName>
    </recommendedName>
</protein>
<evidence type="ECO:0000313" key="2">
    <source>
        <dbReference type="Proteomes" id="UP001310022"/>
    </source>
</evidence>
<organism evidence="1 2">
    <name type="scientific">Persicobacter diffluens</name>
    <dbReference type="NCBI Taxonomy" id="981"/>
    <lineage>
        <taxon>Bacteria</taxon>
        <taxon>Pseudomonadati</taxon>
        <taxon>Bacteroidota</taxon>
        <taxon>Cytophagia</taxon>
        <taxon>Cytophagales</taxon>
        <taxon>Persicobacteraceae</taxon>
        <taxon>Persicobacter</taxon>
    </lineage>
</organism>
<proteinExistence type="predicted"/>
<sequence length="72" mass="8135">MHVSLENFFNDISPELLETADDMLQNGQLVSLTKTEEDWYCGEVAEGSQEYQVGFKISPEGFISNLRCDCPD</sequence>
<accession>A0AAN4W143</accession>
<name>A0AAN4W143_9BACT</name>
<gene>
    <name evidence="1" type="ORF">PEDI_25370</name>
</gene>
<reference evidence="1 2" key="1">
    <citation type="submission" date="2021-12" db="EMBL/GenBank/DDBJ databases">
        <title>Genome sequencing of bacteria with rrn-lacking chromosome and rrn-plasmid.</title>
        <authorList>
            <person name="Anda M."/>
            <person name="Iwasaki W."/>
        </authorList>
    </citation>
    <scope>NUCLEOTIDE SEQUENCE [LARGE SCALE GENOMIC DNA]</scope>
    <source>
        <strain evidence="1 2">NBRC 15940</strain>
    </source>
</reference>
<evidence type="ECO:0008006" key="3">
    <source>
        <dbReference type="Google" id="ProtNLM"/>
    </source>
</evidence>
<keyword evidence="2" id="KW-1185">Reference proteome</keyword>